<comment type="subcellular location">
    <subcellularLocation>
        <location evidence="5">Cytoplasm</location>
    </subcellularLocation>
</comment>
<feature type="active site" evidence="5 6">
    <location>
        <position position="210"/>
    </location>
</feature>
<comment type="catalytic activity">
    <reaction evidence="5">
        <text>L-glutaminyl-[protein] + H2O = L-glutamyl-[protein] + NH4(+)</text>
        <dbReference type="Rhea" id="RHEA:16441"/>
        <dbReference type="Rhea" id="RHEA-COMP:10207"/>
        <dbReference type="Rhea" id="RHEA-COMP:10208"/>
        <dbReference type="ChEBI" id="CHEBI:15377"/>
        <dbReference type="ChEBI" id="CHEBI:28938"/>
        <dbReference type="ChEBI" id="CHEBI:29973"/>
        <dbReference type="ChEBI" id="CHEBI:30011"/>
        <dbReference type="EC" id="3.5.1.44"/>
    </reaction>
</comment>
<dbReference type="GO" id="GO:0006935">
    <property type="term" value="P:chemotaxis"/>
    <property type="evidence" value="ECO:0007669"/>
    <property type="project" value="UniProtKB-UniRule"/>
</dbReference>
<dbReference type="AlphaFoldDB" id="A0A919SLS4"/>
<feature type="domain" description="CheB-type methylesterase" evidence="9">
    <location>
        <begin position="171"/>
        <end position="357"/>
    </location>
</feature>
<evidence type="ECO:0000256" key="4">
    <source>
        <dbReference type="ARBA" id="ARBA00048267"/>
    </source>
</evidence>
<dbReference type="NCBIfam" id="NF001965">
    <property type="entry name" value="PRK00742.1"/>
    <property type="match status" value="1"/>
</dbReference>
<dbReference type="PROSITE" id="PS50110">
    <property type="entry name" value="RESPONSE_REGULATORY"/>
    <property type="match status" value="1"/>
</dbReference>
<comment type="function">
    <text evidence="5">Involved in chemotaxis. Part of a chemotaxis signal transduction system that modulates chemotaxis in response to various stimuli. Catalyzes the demethylation of specific methylglutamate residues introduced into the chemoreceptors (methyl-accepting chemotaxis proteins or MCP) by CheR. Also mediates the irreversible deamidation of specific glutamine residues to glutamic acid.</text>
</comment>
<dbReference type="GO" id="GO:0008984">
    <property type="term" value="F:protein-glutamate methylesterase activity"/>
    <property type="evidence" value="ECO:0007669"/>
    <property type="project" value="UniProtKB-UniRule"/>
</dbReference>
<dbReference type="GO" id="GO:0005737">
    <property type="term" value="C:cytoplasm"/>
    <property type="evidence" value="ECO:0007669"/>
    <property type="project" value="UniProtKB-SubCell"/>
</dbReference>
<dbReference type="HAMAP" id="MF_00099">
    <property type="entry name" value="CheB_chemtxs"/>
    <property type="match status" value="1"/>
</dbReference>
<sequence length="361" mass="37755">MTGAHGAAAARTRVLIVDDSAVVRQVLAARLRDSPGIEVIGAVPDPIFAMEHMNRSWPDVVVLDIEMPRMDGLTFLHKIMSVRPTPVVICSTLTRRGAETTMEALAAGAAAVIAKPATGLKKFMEDDSGALVAAIRAAAASNASRLRPVARVPAYTAPPPAVGSGVAAGTPVTGTERVVAVGTSTGGTQALEVVLPALPAGCPGIVLVQHMPPKFTAAFAERLDAMCRVRIREAQDGDPVLPGQVLVAPGGRHMELRRQDPGYRVRVFDGPPVNRHIPSVDVLFRSVAKVAGRNAVGVIMTGMGDDGARGLLEMHRAGAYTVAQDEATCVVHGMPREAVRLGAVDRESPLGSIAEVIHHHG</sequence>
<dbReference type="PIRSF" id="PIRSF000876">
    <property type="entry name" value="RR_chemtxs_CheB"/>
    <property type="match status" value="1"/>
</dbReference>
<comment type="caution">
    <text evidence="10">The sequence shown here is derived from an EMBL/GenBank/DDBJ whole genome shotgun (WGS) entry which is preliminary data.</text>
</comment>
<feature type="modified residue" description="4-aspartylphosphate" evidence="5 7">
    <location>
        <position position="64"/>
    </location>
</feature>
<dbReference type="InterPro" id="IPR011006">
    <property type="entry name" value="CheY-like_superfamily"/>
</dbReference>
<dbReference type="CDD" id="cd16432">
    <property type="entry name" value="CheB_Rec"/>
    <property type="match status" value="1"/>
</dbReference>
<dbReference type="SUPFAM" id="SSF52738">
    <property type="entry name" value="Methylesterase CheB, C-terminal domain"/>
    <property type="match status" value="1"/>
</dbReference>
<keyword evidence="3 5" id="KW-0378">Hydrolase</keyword>
<keyword evidence="1 5" id="KW-0963">Cytoplasm</keyword>
<dbReference type="GO" id="GO:0000156">
    <property type="term" value="F:phosphorelay response regulator activity"/>
    <property type="evidence" value="ECO:0007669"/>
    <property type="project" value="InterPro"/>
</dbReference>
<comment type="similarity">
    <text evidence="5">Belongs to the CheB family.</text>
</comment>
<comment type="PTM">
    <text evidence="5">Phosphorylated by CheA. Phosphorylation of the N-terminal regulatory domain activates the methylesterase activity.</text>
</comment>
<dbReference type="InterPro" id="IPR008248">
    <property type="entry name" value="CheB-like"/>
</dbReference>
<keyword evidence="11" id="KW-1185">Reference proteome</keyword>
<feature type="domain" description="Response regulatory" evidence="8">
    <location>
        <begin position="13"/>
        <end position="130"/>
    </location>
</feature>
<keyword evidence="5 7" id="KW-0597">Phosphoprotein</keyword>
<dbReference type="InterPro" id="IPR001789">
    <property type="entry name" value="Sig_transdc_resp-reg_receiver"/>
</dbReference>
<dbReference type="GO" id="GO:0050568">
    <property type="term" value="F:protein-glutamine glutaminase activity"/>
    <property type="evidence" value="ECO:0007669"/>
    <property type="project" value="UniProtKB-UniRule"/>
</dbReference>
<evidence type="ECO:0000313" key="10">
    <source>
        <dbReference type="EMBL" id="GIM73268.1"/>
    </source>
</evidence>
<dbReference type="PANTHER" id="PTHR42872">
    <property type="entry name" value="PROTEIN-GLUTAMATE METHYLESTERASE/PROTEIN-GLUTAMINE GLUTAMINASE"/>
    <property type="match status" value="1"/>
</dbReference>
<dbReference type="CDD" id="cd17541">
    <property type="entry name" value="REC_CheB-like"/>
    <property type="match status" value="1"/>
</dbReference>
<feature type="active site" evidence="5 6">
    <location>
        <position position="184"/>
    </location>
</feature>
<dbReference type="Proteomes" id="UP000681340">
    <property type="component" value="Unassembled WGS sequence"/>
</dbReference>
<name>A0A919SLS4_9ACTN</name>
<evidence type="ECO:0000259" key="9">
    <source>
        <dbReference type="PROSITE" id="PS50122"/>
    </source>
</evidence>
<protein>
    <recommendedName>
        <fullName evidence="5">Protein-glutamate methylesterase/protein-glutamine glutaminase</fullName>
        <ecNumber evidence="5">3.1.1.61</ecNumber>
        <ecNumber evidence="5">3.5.1.44</ecNumber>
    </recommendedName>
</protein>
<dbReference type="PANTHER" id="PTHR42872:SF6">
    <property type="entry name" value="PROTEIN-GLUTAMATE METHYLESTERASE_PROTEIN-GLUTAMINE GLUTAMINASE"/>
    <property type="match status" value="1"/>
</dbReference>
<dbReference type="PROSITE" id="PS50122">
    <property type="entry name" value="CHEB"/>
    <property type="match status" value="1"/>
</dbReference>
<dbReference type="RefSeq" id="WP_212991458.1">
    <property type="nucleotide sequence ID" value="NZ_BAABEA010000054.1"/>
</dbReference>
<evidence type="ECO:0000256" key="1">
    <source>
        <dbReference type="ARBA" id="ARBA00022490"/>
    </source>
</evidence>
<feature type="active site" evidence="5 6">
    <location>
        <position position="306"/>
    </location>
</feature>
<gene>
    <name evidence="10" type="primary">cheB1</name>
    <name evidence="5" type="synonym">cheB</name>
    <name evidence="10" type="ORF">Aau02nite_55190</name>
</gene>
<evidence type="ECO:0000259" key="8">
    <source>
        <dbReference type="PROSITE" id="PS50110"/>
    </source>
</evidence>
<organism evidence="10 11">
    <name type="scientific">Actinoplanes auranticolor</name>
    <dbReference type="NCBI Taxonomy" id="47988"/>
    <lineage>
        <taxon>Bacteria</taxon>
        <taxon>Bacillati</taxon>
        <taxon>Actinomycetota</taxon>
        <taxon>Actinomycetes</taxon>
        <taxon>Micromonosporales</taxon>
        <taxon>Micromonosporaceae</taxon>
        <taxon>Actinoplanes</taxon>
    </lineage>
</organism>
<evidence type="ECO:0000256" key="6">
    <source>
        <dbReference type="PROSITE-ProRule" id="PRU00050"/>
    </source>
</evidence>
<dbReference type="EMBL" id="BOQL01000044">
    <property type="protein sequence ID" value="GIM73268.1"/>
    <property type="molecule type" value="Genomic_DNA"/>
</dbReference>
<comment type="domain">
    <text evidence="5">Contains a C-terminal catalytic domain, and an N-terminal region which modulates catalytic activity.</text>
</comment>
<reference evidence="10" key="1">
    <citation type="submission" date="2021-03" db="EMBL/GenBank/DDBJ databases">
        <title>Whole genome shotgun sequence of Actinoplanes auranticolor NBRC 12245.</title>
        <authorList>
            <person name="Komaki H."/>
            <person name="Tamura T."/>
        </authorList>
    </citation>
    <scope>NUCLEOTIDE SEQUENCE</scope>
    <source>
        <strain evidence="10">NBRC 12245</strain>
    </source>
</reference>
<evidence type="ECO:0000256" key="2">
    <source>
        <dbReference type="ARBA" id="ARBA00022500"/>
    </source>
</evidence>
<dbReference type="InterPro" id="IPR035909">
    <property type="entry name" value="CheB_C"/>
</dbReference>
<keyword evidence="2 5" id="KW-0145">Chemotaxis</keyword>
<dbReference type="NCBIfam" id="NF009206">
    <property type="entry name" value="PRK12555.1"/>
    <property type="match status" value="1"/>
</dbReference>
<dbReference type="Gene3D" id="3.40.50.2300">
    <property type="match status" value="1"/>
</dbReference>
<dbReference type="Pfam" id="PF00072">
    <property type="entry name" value="Response_reg"/>
    <property type="match status" value="1"/>
</dbReference>
<dbReference type="SUPFAM" id="SSF52172">
    <property type="entry name" value="CheY-like"/>
    <property type="match status" value="1"/>
</dbReference>
<dbReference type="Pfam" id="PF01339">
    <property type="entry name" value="CheB_methylest"/>
    <property type="match status" value="1"/>
</dbReference>
<dbReference type="SMART" id="SM00448">
    <property type="entry name" value="REC"/>
    <property type="match status" value="1"/>
</dbReference>
<evidence type="ECO:0000256" key="3">
    <source>
        <dbReference type="ARBA" id="ARBA00022801"/>
    </source>
</evidence>
<dbReference type="InterPro" id="IPR000673">
    <property type="entry name" value="Sig_transdc_resp-reg_Me-estase"/>
</dbReference>
<accession>A0A919SLS4</accession>
<proteinExistence type="inferred from homology"/>
<evidence type="ECO:0000256" key="5">
    <source>
        <dbReference type="HAMAP-Rule" id="MF_00099"/>
    </source>
</evidence>
<comment type="catalytic activity">
    <reaction evidence="4 5">
        <text>[protein]-L-glutamate 5-O-methyl ester + H2O = L-glutamyl-[protein] + methanol + H(+)</text>
        <dbReference type="Rhea" id="RHEA:23236"/>
        <dbReference type="Rhea" id="RHEA-COMP:10208"/>
        <dbReference type="Rhea" id="RHEA-COMP:10311"/>
        <dbReference type="ChEBI" id="CHEBI:15377"/>
        <dbReference type="ChEBI" id="CHEBI:15378"/>
        <dbReference type="ChEBI" id="CHEBI:17790"/>
        <dbReference type="ChEBI" id="CHEBI:29973"/>
        <dbReference type="ChEBI" id="CHEBI:82795"/>
        <dbReference type="EC" id="3.1.1.61"/>
    </reaction>
</comment>
<evidence type="ECO:0000313" key="11">
    <source>
        <dbReference type="Proteomes" id="UP000681340"/>
    </source>
</evidence>
<evidence type="ECO:0000256" key="7">
    <source>
        <dbReference type="PROSITE-ProRule" id="PRU00169"/>
    </source>
</evidence>
<dbReference type="EC" id="3.5.1.44" evidence="5"/>
<dbReference type="EC" id="3.1.1.61" evidence="5"/>
<dbReference type="Gene3D" id="3.40.50.180">
    <property type="entry name" value="Methylesterase CheB, C-terminal domain"/>
    <property type="match status" value="1"/>
</dbReference>